<name>A0A0S3SRM9_PHAAN</name>
<protein>
    <submittedName>
        <fullName evidence="1">Uncharacterized protein</fullName>
    </submittedName>
</protein>
<evidence type="ECO:0000313" key="2">
    <source>
        <dbReference type="Proteomes" id="UP000291084"/>
    </source>
</evidence>
<sequence>MHVSDRKICRICSVVKIFFHKRNRFFLWYPQLFEMIGCKDFTILVITQKPSGYITLVNETWSSTKIASSFCHTEQRLKVEWIRLKVGMRVN</sequence>
<reference evidence="1 2" key="1">
    <citation type="journal article" date="2015" name="Sci. Rep.">
        <title>The power of single molecule real-time sequencing technology in the de novo assembly of a eukaryotic genome.</title>
        <authorList>
            <person name="Sakai H."/>
            <person name="Naito K."/>
            <person name="Ogiso-Tanaka E."/>
            <person name="Takahashi Y."/>
            <person name="Iseki K."/>
            <person name="Muto C."/>
            <person name="Satou K."/>
            <person name="Teruya K."/>
            <person name="Shiroma A."/>
            <person name="Shimoji M."/>
            <person name="Hirano T."/>
            <person name="Itoh T."/>
            <person name="Kaga A."/>
            <person name="Tomooka N."/>
        </authorList>
    </citation>
    <scope>NUCLEOTIDE SEQUENCE [LARGE SCALE GENOMIC DNA]</scope>
    <source>
        <strain evidence="2">cv. Shumari</strain>
    </source>
</reference>
<evidence type="ECO:0000313" key="1">
    <source>
        <dbReference type="EMBL" id="BAT95490.1"/>
    </source>
</evidence>
<dbReference type="AlphaFoldDB" id="A0A0S3SRM9"/>
<feature type="non-terminal residue" evidence="1">
    <location>
        <position position="91"/>
    </location>
</feature>
<accession>A0A0S3SRM9</accession>
<dbReference type="EMBL" id="AP015041">
    <property type="protein sequence ID" value="BAT95490.1"/>
    <property type="molecule type" value="Genomic_DNA"/>
</dbReference>
<dbReference type="Proteomes" id="UP000291084">
    <property type="component" value="Chromosome 8"/>
</dbReference>
<proteinExistence type="predicted"/>
<keyword evidence="2" id="KW-1185">Reference proteome</keyword>
<organism evidence="1 2">
    <name type="scientific">Vigna angularis var. angularis</name>
    <dbReference type="NCBI Taxonomy" id="157739"/>
    <lineage>
        <taxon>Eukaryota</taxon>
        <taxon>Viridiplantae</taxon>
        <taxon>Streptophyta</taxon>
        <taxon>Embryophyta</taxon>
        <taxon>Tracheophyta</taxon>
        <taxon>Spermatophyta</taxon>
        <taxon>Magnoliopsida</taxon>
        <taxon>eudicotyledons</taxon>
        <taxon>Gunneridae</taxon>
        <taxon>Pentapetalae</taxon>
        <taxon>rosids</taxon>
        <taxon>fabids</taxon>
        <taxon>Fabales</taxon>
        <taxon>Fabaceae</taxon>
        <taxon>Papilionoideae</taxon>
        <taxon>50 kb inversion clade</taxon>
        <taxon>NPAAA clade</taxon>
        <taxon>indigoferoid/millettioid clade</taxon>
        <taxon>Phaseoleae</taxon>
        <taxon>Vigna</taxon>
    </lineage>
</organism>
<gene>
    <name evidence="1" type="primary">Vigan.08G223000</name>
    <name evidence="1" type="ORF">VIGAN_08223000</name>
</gene>